<gene>
    <name evidence="1" type="ORF">PanWU01x14_261390</name>
</gene>
<dbReference type="Proteomes" id="UP000237105">
    <property type="component" value="Unassembled WGS sequence"/>
</dbReference>
<name>A0A2P5B8K4_PARAD</name>
<keyword evidence="2" id="KW-1185">Reference proteome</keyword>
<proteinExistence type="predicted"/>
<sequence length="147" mass="16202">MKPQACSSLACKTPPPTIFRNFSLNALFTCEQTSHRITSHAATALAQPSTRQRSQPPHCLQLYLDSADLFQLATNDNSALVKKSSPITIHTVKPPLTTQLVNFLMAALSHFIAENAKLPFIPLYLHPENHELIYEVNFASVGFGVLS</sequence>
<comment type="caution">
    <text evidence="1">The sequence shown here is derived from an EMBL/GenBank/DDBJ whole genome shotgun (WGS) entry which is preliminary data.</text>
</comment>
<accession>A0A2P5B8K4</accession>
<dbReference type="EMBL" id="JXTB01000337">
    <property type="protein sequence ID" value="PON45105.1"/>
    <property type="molecule type" value="Genomic_DNA"/>
</dbReference>
<organism evidence="1 2">
    <name type="scientific">Parasponia andersonii</name>
    <name type="common">Sponia andersonii</name>
    <dbReference type="NCBI Taxonomy" id="3476"/>
    <lineage>
        <taxon>Eukaryota</taxon>
        <taxon>Viridiplantae</taxon>
        <taxon>Streptophyta</taxon>
        <taxon>Embryophyta</taxon>
        <taxon>Tracheophyta</taxon>
        <taxon>Spermatophyta</taxon>
        <taxon>Magnoliopsida</taxon>
        <taxon>eudicotyledons</taxon>
        <taxon>Gunneridae</taxon>
        <taxon>Pentapetalae</taxon>
        <taxon>rosids</taxon>
        <taxon>fabids</taxon>
        <taxon>Rosales</taxon>
        <taxon>Cannabaceae</taxon>
        <taxon>Parasponia</taxon>
    </lineage>
</organism>
<protein>
    <submittedName>
        <fullName evidence="1">Uncharacterized protein</fullName>
    </submittedName>
</protein>
<reference evidence="2" key="1">
    <citation type="submission" date="2016-06" db="EMBL/GenBank/DDBJ databases">
        <title>Parallel loss of symbiosis genes in relatives of nitrogen-fixing non-legume Parasponia.</title>
        <authorList>
            <person name="Van Velzen R."/>
            <person name="Holmer R."/>
            <person name="Bu F."/>
            <person name="Rutten L."/>
            <person name="Van Zeijl A."/>
            <person name="Liu W."/>
            <person name="Santuari L."/>
            <person name="Cao Q."/>
            <person name="Sharma T."/>
            <person name="Shen D."/>
            <person name="Roswanjaya Y."/>
            <person name="Wardhani T."/>
            <person name="Kalhor M.S."/>
            <person name="Jansen J."/>
            <person name="Van den Hoogen J."/>
            <person name="Gungor B."/>
            <person name="Hartog M."/>
            <person name="Hontelez J."/>
            <person name="Verver J."/>
            <person name="Yang W.-C."/>
            <person name="Schijlen E."/>
            <person name="Repin R."/>
            <person name="Schilthuizen M."/>
            <person name="Schranz E."/>
            <person name="Heidstra R."/>
            <person name="Miyata K."/>
            <person name="Fedorova E."/>
            <person name="Kohlen W."/>
            <person name="Bisseling T."/>
            <person name="Smit S."/>
            <person name="Geurts R."/>
        </authorList>
    </citation>
    <scope>NUCLEOTIDE SEQUENCE [LARGE SCALE GENOMIC DNA]</scope>
    <source>
        <strain evidence="2">cv. WU1-14</strain>
    </source>
</reference>
<dbReference type="AlphaFoldDB" id="A0A2P5B8K4"/>
<evidence type="ECO:0000313" key="2">
    <source>
        <dbReference type="Proteomes" id="UP000237105"/>
    </source>
</evidence>
<evidence type="ECO:0000313" key="1">
    <source>
        <dbReference type="EMBL" id="PON45105.1"/>
    </source>
</evidence>